<accession>A0ACD3ATQ5</accession>
<reference evidence="1 2" key="1">
    <citation type="journal article" date="2019" name="Nat. Ecol. Evol.">
        <title>Megaphylogeny resolves global patterns of mushroom evolution.</title>
        <authorList>
            <person name="Varga T."/>
            <person name="Krizsan K."/>
            <person name="Foldi C."/>
            <person name="Dima B."/>
            <person name="Sanchez-Garcia M."/>
            <person name="Sanchez-Ramirez S."/>
            <person name="Szollosi G.J."/>
            <person name="Szarkandi J.G."/>
            <person name="Papp V."/>
            <person name="Albert L."/>
            <person name="Andreopoulos W."/>
            <person name="Angelini C."/>
            <person name="Antonin V."/>
            <person name="Barry K.W."/>
            <person name="Bougher N.L."/>
            <person name="Buchanan P."/>
            <person name="Buyck B."/>
            <person name="Bense V."/>
            <person name="Catcheside P."/>
            <person name="Chovatia M."/>
            <person name="Cooper J."/>
            <person name="Damon W."/>
            <person name="Desjardin D."/>
            <person name="Finy P."/>
            <person name="Geml J."/>
            <person name="Haridas S."/>
            <person name="Hughes K."/>
            <person name="Justo A."/>
            <person name="Karasinski D."/>
            <person name="Kautmanova I."/>
            <person name="Kiss B."/>
            <person name="Kocsube S."/>
            <person name="Kotiranta H."/>
            <person name="LaButti K.M."/>
            <person name="Lechner B.E."/>
            <person name="Liimatainen K."/>
            <person name="Lipzen A."/>
            <person name="Lukacs Z."/>
            <person name="Mihaltcheva S."/>
            <person name="Morgado L.N."/>
            <person name="Niskanen T."/>
            <person name="Noordeloos M.E."/>
            <person name="Ohm R.A."/>
            <person name="Ortiz-Santana B."/>
            <person name="Ovrebo C."/>
            <person name="Racz N."/>
            <person name="Riley R."/>
            <person name="Savchenko A."/>
            <person name="Shiryaev A."/>
            <person name="Soop K."/>
            <person name="Spirin V."/>
            <person name="Szebenyi C."/>
            <person name="Tomsovsky M."/>
            <person name="Tulloss R.E."/>
            <person name="Uehling J."/>
            <person name="Grigoriev I.V."/>
            <person name="Vagvolgyi C."/>
            <person name="Papp T."/>
            <person name="Martin F.M."/>
            <person name="Miettinen O."/>
            <person name="Hibbett D.S."/>
            <person name="Nagy L.G."/>
        </authorList>
    </citation>
    <scope>NUCLEOTIDE SEQUENCE [LARGE SCALE GENOMIC DNA]</scope>
    <source>
        <strain evidence="1 2">NL-1719</strain>
    </source>
</reference>
<dbReference type="EMBL" id="ML208337">
    <property type="protein sequence ID" value="TFK69088.1"/>
    <property type="molecule type" value="Genomic_DNA"/>
</dbReference>
<proteinExistence type="predicted"/>
<keyword evidence="2" id="KW-1185">Reference proteome</keyword>
<protein>
    <submittedName>
        <fullName evidence="1">Uncharacterized protein</fullName>
    </submittedName>
</protein>
<evidence type="ECO:0000313" key="1">
    <source>
        <dbReference type="EMBL" id="TFK69088.1"/>
    </source>
</evidence>
<sequence>MARRSGCLIQAHGKSSSTSTLFLPPPSFQRIGRIFVDFTSNGELTGRLVVRSLHHDCWYCIHTDGASMTATAEKLATIRPSRLILHPTTSFDVVAGSRPHPHHHDRSITVWGSFGTVDGSTTIQCCSSCSRLQPHPPDGTFKRREFGFGLRKPEGPFVIA</sequence>
<dbReference type="Proteomes" id="UP000308600">
    <property type="component" value="Unassembled WGS sequence"/>
</dbReference>
<name>A0ACD3ATQ5_9AGAR</name>
<evidence type="ECO:0000313" key="2">
    <source>
        <dbReference type="Proteomes" id="UP000308600"/>
    </source>
</evidence>
<gene>
    <name evidence="1" type="ORF">BDN72DRAFT_626113</name>
</gene>
<organism evidence="1 2">
    <name type="scientific">Pluteus cervinus</name>
    <dbReference type="NCBI Taxonomy" id="181527"/>
    <lineage>
        <taxon>Eukaryota</taxon>
        <taxon>Fungi</taxon>
        <taxon>Dikarya</taxon>
        <taxon>Basidiomycota</taxon>
        <taxon>Agaricomycotina</taxon>
        <taxon>Agaricomycetes</taxon>
        <taxon>Agaricomycetidae</taxon>
        <taxon>Agaricales</taxon>
        <taxon>Pluteineae</taxon>
        <taxon>Pluteaceae</taxon>
        <taxon>Pluteus</taxon>
    </lineage>
</organism>